<evidence type="ECO:0000313" key="1">
    <source>
        <dbReference type="EMBL" id="CEK93621.1"/>
    </source>
</evidence>
<dbReference type="AlphaFoldDB" id="A0A0B7BMP5"/>
<proteinExistence type="predicted"/>
<organism evidence="1">
    <name type="scientific">Arion vulgaris</name>
    <dbReference type="NCBI Taxonomy" id="1028688"/>
    <lineage>
        <taxon>Eukaryota</taxon>
        <taxon>Metazoa</taxon>
        <taxon>Spiralia</taxon>
        <taxon>Lophotrochozoa</taxon>
        <taxon>Mollusca</taxon>
        <taxon>Gastropoda</taxon>
        <taxon>Heterobranchia</taxon>
        <taxon>Euthyneura</taxon>
        <taxon>Panpulmonata</taxon>
        <taxon>Eupulmonata</taxon>
        <taxon>Stylommatophora</taxon>
        <taxon>Helicina</taxon>
        <taxon>Arionoidea</taxon>
        <taxon>Arionidae</taxon>
        <taxon>Arion</taxon>
    </lineage>
</organism>
<feature type="non-terminal residue" evidence="1">
    <location>
        <position position="1"/>
    </location>
</feature>
<accession>A0A0B7BMP5</accession>
<gene>
    <name evidence="1" type="primary">ORF196326</name>
</gene>
<protein>
    <submittedName>
        <fullName evidence="1">Uncharacterized protein</fullName>
    </submittedName>
</protein>
<name>A0A0B7BMP5_9EUPU</name>
<dbReference type="EMBL" id="HACG01046756">
    <property type="protein sequence ID" value="CEK93621.1"/>
    <property type="molecule type" value="Transcribed_RNA"/>
</dbReference>
<reference evidence="1" key="1">
    <citation type="submission" date="2014-12" db="EMBL/GenBank/DDBJ databases">
        <title>Insight into the proteome of Arion vulgaris.</title>
        <authorList>
            <person name="Aradska J."/>
            <person name="Bulat T."/>
            <person name="Smidak R."/>
            <person name="Sarate P."/>
            <person name="Gangsoo J."/>
            <person name="Sialana F."/>
            <person name="Bilban M."/>
            <person name="Lubec G."/>
        </authorList>
    </citation>
    <scope>NUCLEOTIDE SEQUENCE</scope>
    <source>
        <tissue evidence="1">Skin</tissue>
    </source>
</reference>
<sequence>IYGEVWYIGLGSDREREREPVGRGFDIAVVDQPDFKLTMYSNMSKHIYLYFICDQLEYIFVKCSTNN</sequence>